<evidence type="ECO:0000256" key="1">
    <source>
        <dbReference type="SAM" id="MobiDB-lite"/>
    </source>
</evidence>
<organism evidence="2 3">
    <name type="scientific">Trichonephila inaurata madagascariensis</name>
    <dbReference type="NCBI Taxonomy" id="2747483"/>
    <lineage>
        <taxon>Eukaryota</taxon>
        <taxon>Metazoa</taxon>
        <taxon>Ecdysozoa</taxon>
        <taxon>Arthropoda</taxon>
        <taxon>Chelicerata</taxon>
        <taxon>Arachnida</taxon>
        <taxon>Araneae</taxon>
        <taxon>Araneomorphae</taxon>
        <taxon>Entelegynae</taxon>
        <taxon>Araneoidea</taxon>
        <taxon>Nephilidae</taxon>
        <taxon>Trichonephila</taxon>
        <taxon>Trichonephila inaurata</taxon>
    </lineage>
</organism>
<reference evidence="2" key="1">
    <citation type="submission" date="2020-08" db="EMBL/GenBank/DDBJ databases">
        <title>Multicomponent nature underlies the extraordinary mechanical properties of spider dragline silk.</title>
        <authorList>
            <person name="Kono N."/>
            <person name="Nakamura H."/>
            <person name="Mori M."/>
            <person name="Yoshida Y."/>
            <person name="Ohtoshi R."/>
            <person name="Malay A.D."/>
            <person name="Moran D.A.P."/>
            <person name="Tomita M."/>
            <person name="Numata K."/>
            <person name="Arakawa K."/>
        </authorList>
    </citation>
    <scope>NUCLEOTIDE SEQUENCE</scope>
</reference>
<protein>
    <submittedName>
        <fullName evidence="2">Uncharacterized protein</fullName>
    </submittedName>
</protein>
<proteinExistence type="predicted"/>
<accession>A0A8X6XDE5</accession>
<evidence type="ECO:0000313" key="2">
    <source>
        <dbReference type="EMBL" id="GFY50916.1"/>
    </source>
</evidence>
<evidence type="ECO:0000313" key="3">
    <source>
        <dbReference type="Proteomes" id="UP000886998"/>
    </source>
</evidence>
<dbReference type="AlphaFoldDB" id="A0A8X6XDE5"/>
<feature type="region of interest" description="Disordered" evidence="1">
    <location>
        <begin position="1"/>
        <end position="47"/>
    </location>
</feature>
<gene>
    <name evidence="2" type="ORF">TNIN_466361</name>
</gene>
<dbReference type="EMBL" id="BMAV01007799">
    <property type="protein sequence ID" value="GFY50916.1"/>
    <property type="molecule type" value="Genomic_DNA"/>
</dbReference>
<keyword evidence="3" id="KW-1185">Reference proteome</keyword>
<sequence>MDHPGLETSAIPANDNSRHKKKYLDHPGLETSAIPANDNSGHKKKYLDHPDLKRNATRRIKALSVKFFCGIQKS</sequence>
<comment type="caution">
    <text evidence="2">The sequence shown here is derived from an EMBL/GenBank/DDBJ whole genome shotgun (WGS) entry which is preliminary data.</text>
</comment>
<name>A0A8X6XDE5_9ARAC</name>
<dbReference type="Proteomes" id="UP000886998">
    <property type="component" value="Unassembled WGS sequence"/>
</dbReference>